<dbReference type="EMBL" id="CP045900">
    <property type="protein sequence ID" value="QQP42040.1"/>
    <property type="molecule type" value="Genomic_DNA"/>
</dbReference>
<name>A0A7T8K253_CALRO</name>
<feature type="non-terminal residue" evidence="2">
    <location>
        <position position="1"/>
    </location>
</feature>
<feature type="compositionally biased region" description="Basic and acidic residues" evidence="1">
    <location>
        <begin position="13"/>
        <end position="38"/>
    </location>
</feature>
<reference evidence="3" key="1">
    <citation type="submission" date="2021-01" db="EMBL/GenBank/DDBJ databases">
        <title>Caligus Genome Assembly.</title>
        <authorList>
            <person name="Gallardo-Escarate C."/>
        </authorList>
    </citation>
    <scope>NUCLEOTIDE SEQUENCE [LARGE SCALE GENOMIC DNA]</scope>
</reference>
<evidence type="ECO:0000256" key="1">
    <source>
        <dbReference type="SAM" id="MobiDB-lite"/>
    </source>
</evidence>
<dbReference type="Proteomes" id="UP000595437">
    <property type="component" value="Chromosome 11"/>
</dbReference>
<evidence type="ECO:0000313" key="2">
    <source>
        <dbReference type="EMBL" id="QQP42040.1"/>
    </source>
</evidence>
<dbReference type="AlphaFoldDB" id="A0A7T8K253"/>
<protein>
    <submittedName>
        <fullName evidence="2">Uncharacterized protein</fullName>
    </submittedName>
</protein>
<keyword evidence="3" id="KW-1185">Reference proteome</keyword>
<sequence>LSMKKHRSIVVEAWKKQSEEKERLEEENRRREEPESKWRKPHGSRGKGGGEAC</sequence>
<accession>A0A7T8K253</accession>
<organism evidence="2 3">
    <name type="scientific">Caligus rogercresseyi</name>
    <name type="common">Sea louse</name>
    <dbReference type="NCBI Taxonomy" id="217165"/>
    <lineage>
        <taxon>Eukaryota</taxon>
        <taxon>Metazoa</taxon>
        <taxon>Ecdysozoa</taxon>
        <taxon>Arthropoda</taxon>
        <taxon>Crustacea</taxon>
        <taxon>Multicrustacea</taxon>
        <taxon>Hexanauplia</taxon>
        <taxon>Copepoda</taxon>
        <taxon>Siphonostomatoida</taxon>
        <taxon>Caligidae</taxon>
        <taxon>Caligus</taxon>
    </lineage>
</organism>
<gene>
    <name evidence="2" type="ORF">FKW44_016580</name>
</gene>
<proteinExistence type="predicted"/>
<feature type="region of interest" description="Disordered" evidence="1">
    <location>
        <begin position="1"/>
        <end position="53"/>
    </location>
</feature>
<evidence type="ECO:0000313" key="3">
    <source>
        <dbReference type="Proteomes" id="UP000595437"/>
    </source>
</evidence>